<accession>A0A537KRI4</accession>
<evidence type="ECO:0000256" key="3">
    <source>
        <dbReference type="ARBA" id="ARBA00023163"/>
    </source>
</evidence>
<keyword evidence="3" id="KW-0804">Transcription</keyword>
<dbReference type="EMBL" id="VBAL01000183">
    <property type="protein sequence ID" value="TMI98136.1"/>
    <property type="molecule type" value="Genomic_DNA"/>
</dbReference>
<dbReference type="InterPro" id="IPR036390">
    <property type="entry name" value="WH_DNA-bd_sf"/>
</dbReference>
<protein>
    <submittedName>
        <fullName evidence="5">Helix-turn-helix transcriptional regulator</fullName>
    </submittedName>
</protein>
<dbReference type="Gene3D" id="1.10.10.10">
    <property type="entry name" value="Winged helix-like DNA-binding domain superfamily/Winged helix DNA-binding domain"/>
    <property type="match status" value="1"/>
</dbReference>
<dbReference type="CDD" id="cd00090">
    <property type="entry name" value="HTH_ARSR"/>
    <property type="match status" value="1"/>
</dbReference>
<dbReference type="InterPro" id="IPR036527">
    <property type="entry name" value="SCP2_sterol-bd_dom_sf"/>
</dbReference>
<dbReference type="PANTHER" id="PTHR33204">
    <property type="entry name" value="TRANSCRIPTIONAL REGULATOR, MARR FAMILY"/>
    <property type="match status" value="1"/>
</dbReference>
<evidence type="ECO:0000313" key="5">
    <source>
        <dbReference type="EMBL" id="TMI98136.1"/>
    </source>
</evidence>
<dbReference type="InterPro" id="IPR011991">
    <property type="entry name" value="ArsR-like_HTH"/>
</dbReference>
<dbReference type="GO" id="GO:0003677">
    <property type="term" value="F:DNA binding"/>
    <property type="evidence" value="ECO:0007669"/>
    <property type="project" value="UniProtKB-KW"/>
</dbReference>
<dbReference type="InterPro" id="IPR002577">
    <property type="entry name" value="HTH_HxlR"/>
</dbReference>
<feature type="domain" description="HTH hxlR-type" evidence="4">
    <location>
        <begin position="137"/>
        <end position="235"/>
    </location>
</feature>
<keyword evidence="1" id="KW-0805">Transcription regulation</keyword>
<organism evidence="5 6">
    <name type="scientific">Candidatus Segetimicrobium genomatis</name>
    <dbReference type="NCBI Taxonomy" id="2569760"/>
    <lineage>
        <taxon>Bacteria</taxon>
        <taxon>Bacillati</taxon>
        <taxon>Candidatus Sysuimicrobiota</taxon>
        <taxon>Candidatus Sysuimicrobiia</taxon>
        <taxon>Candidatus Sysuimicrobiales</taxon>
        <taxon>Candidatus Segetimicrobiaceae</taxon>
        <taxon>Candidatus Segetimicrobium</taxon>
    </lineage>
</organism>
<sequence>MMCGCVPAGSENPSSNSPLGNFRMEIALSRWWVTHNSLWRIECTTALPRVAESADDFDRCVVNTIKTKAAHVAAARVLANFICSLLSRNRSWQGRSLTGPISPQASACVCYEIHTASHRPARDMLPIMARASYGQFCPVAKTAELLAERWMPLVVRELLAGSCHFGDLRRGIPLISPATLSQRLQELVDAGILERTRAGGRSRRVQYRLTEAGEELRPIIRAFGVWGQRWAQQNVRSEEIDPEALTWAMHRRLDLTGLPADHAVLLFEFPDVEIRLRRFWFVIDDRQVDVCLKNPGQDVDLTLTTSIRTMAMVYLGQLQPDSAVRSGAALARTFPAWCPRSPFAAAARRPAGARTAPAQRS</sequence>
<dbReference type="PANTHER" id="PTHR33204:SF18">
    <property type="entry name" value="TRANSCRIPTIONAL REGULATORY PROTEIN"/>
    <property type="match status" value="1"/>
</dbReference>
<comment type="caution">
    <text evidence="5">The sequence shown here is derived from an EMBL/GenBank/DDBJ whole genome shotgun (WGS) entry which is preliminary data.</text>
</comment>
<proteinExistence type="predicted"/>
<keyword evidence="2" id="KW-0238">DNA-binding</keyword>
<dbReference type="Pfam" id="PF01638">
    <property type="entry name" value="HxlR"/>
    <property type="match status" value="1"/>
</dbReference>
<dbReference type="SUPFAM" id="SSF46785">
    <property type="entry name" value="Winged helix' DNA-binding domain"/>
    <property type="match status" value="1"/>
</dbReference>
<dbReference type="PROSITE" id="PS51118">
    <property type="entry name" value="HTH_HXLR"/>
    <property type="match status" value="1"/>
</dbReference>
<evidence type="ECO:0000256" key="2">
    <source>
        <dbReference type="ARBA" id="ARBA00023125"/>
    </source>
</evidence>
<evidence type="ECO:0000259" key="4">
    <source>
        <dbReference type="PROSITE" id="PS51118"/>
    </source>
</evidence>
<dbReference type="SUPFAM" id="SSF55718">
    <property type="entry name" value="SCP-like"/>
    <property type="match status" value="1"/>
</dbReference>
<reference evidence="5 6" key="1">
    <citation type="journal article" date="2019" name="Nat. Microbiol.">
        <title>Mediterranean grassland soil C-N compound turnover is dependent on rainfall and depth, and is mediated by genomically divergent microorganisms.</title>
        <authorList>
            <person name="Diamond S."/>
            <person name="Andeer P.F."/>
            <person name="Li Z."/>
            <person name="Crits-Christoph A."/>
            <person name="Burstein D."/>
            <person name="Anantharaman K."/>
            <person name="Lane K.R."/>
            <person name="Thomas B.C."/>
            <person name="Pan C."/>
            <person name="Northen T.R."/>
            <person name="Banfield J.F."/>
        </authorList>
    </citation>
    <scope>NUCLEOTIDE SEQUENCE [LARGE SCALE GENOMIC DNA]</scope>
    <source>
        <strain evidence="5">NP_4</strain>
    </source>
</reference>
<dbReference type="Proteomes" id="UP000319353">
    <property type="component" value="Unassembled WGS sequence"/>
</dbReference>
<evidence type="ECO:0000256" key="1">
    <source>
        <dbReference type="ARBA" id="ARBA00023015"/>
    </source>
</evidence>
<gene>
    <name evidence="5" type="ORF">E6H01_12680</name>
</gene>
<dbReference type="InterPro" id="IPR036388">
    <property type="entry name" value="WH-like_DNA-bd_sf"/>
</dbReference>
<name>A0A537KRI4_9BACT</name>
<evidence type="ECO:0000313" key="6">
    <source>
        <dbReference type="Proteomes" id="UP000319353"/>
    </source>
</evidence>
<dbReference type="AlphaFoldDB" id="A0A537KRI4"/>